<name>A0AC34QLT0_9BILA</name>
<evidence type="ECO:0000313" key="2">
    <source>
        <dbReference type="WBParaSite" id="JU765_v2.g17506.t1"/>
    </source>
</evidence>
<dbReference type="WBParaSite" id="JU765_v2.g17506.t1">
    <property type="protein sequence ID" value="JU765_v2.g17506.t1"/>
    <property type="gene ID" value="JU765_v2.g17506"/>
</dbReference>
<organism evidence="1 2">
    <name type="scientific">Panagrolaimus sp. JU765</name>
    <dbReference type="NCBI Taxonomy" id="591449"/>
    <lineage>
        <taxon>Eukaryota</taxon>
        <taxon>Metazoa</taxon>
        <taxon>Ecdysozoa</taxon>
        <taxon>Nematoda</taxon>
        <taxon>Chromadorea</taxon>
        <taxon>Rhabditida</taxon>
        <taxon>Tylenchina</taxon>
        <taxon>Panagrolaimomorpha</taxon>
        <taxon>Panagrolaimoidea</taxon>
        <taxon>Panagrolaimidae</taxon>
        <taxon>Panagrolaimus</taxon>
    </lineage>
</organism>
<dbReference type="Proteomes" id="UP000887576">
    <property type="component" value="Unplaced"/>
</dbReference>
<evidence type="ECO:0000313" key="1">
    <source>
        <dbReference type="Proteomes" id="UP000887576"/>
    </source>
</evidence>
<reference evidence="2" key="1">
    <citation type="submission" date="2022-11" db="UniProtKB">
        <authorList>
            <consortium name="WormBaseParasite"/>
        </authorList>
    </citation>
    <scope>IDENTIFICATION</scope>
</reference>
<proteinExistence type="predicted"/>
<sequence length="307" mass="34942">MNATIMPNPYEKPYLRYLILLELIITQINYPIVIILNLRTLFYLKCSAISDRVRLAPILQCHLWVWLFVACATLVNNIYMLAFWRIDETIYEPKFFFISAGVYICVQALPAVVLFYSTIERCLIFKYGLTKHLKQVQYCLLALCIFSMSGIAGNIIEALIYSAPNPFPATTECMAPGCMSRAANDRLNATRITIAMINLIAGFILYYFIRNSHLFTPGKNHTFFAKLTMRALFFQTASDLIIHGIAYAVSIFFNDSASNLLGIYPRMFSSTDGLICGIIYAFTIKKIQRRTNPNNVQKANSSFTRIS</sequence>
<protein>
    <submittedName>
        <fullName evidence="2">Vomeronasal type-1 receptor</fullName>
    </submittedName>
</protein>
<accession>A0AC34QLT0</accession>